<accession>A0AAD4TGA4</accession>
<evidence type="ECO:0000313" key="2">
    <source>
        <dbReference type="Proteomes" id="UP001202328"/>
    </source>
</evidence>
<dbReference type="AlphaFoldDB" id="A0AAD4TGA4"/>
<evidence type="ECO:0000313" key="1">
    <source>
        <dbReference type="EMBL" id="KAI3958702.1"/>
    </source>
</evidence>
<dbReference type="EMBL" id="JAJJMB010001096">
    <property type="protein sequence ID" value="KAI3958702.1"/>
    <property type="molecule type" value="Genomic_DNA"/>
</dbReference>
<gene>
    <name evidence="1" type="ORF">MKW98_030367</name>
</gene>
<protein>
    <submittedName>
        <fullName evidence="1">Uncharacterized protein</fullName>
    </submittedName>
</protein>
<sequence>NIIRRYHNFAAAKAFMRDAQAYTKDGYQRAMLEVKKDKAVFSYVQELHPRRWARAKAKRACYTLVKTNI</sequence>
<reference evidence="1" key="1">
    <citation type="submission" date="2022-04" db="EMBL/GenBank/DDBJ databases">
        <title>A functionally conserved STORR gene fusion in Papaver species that diverged 16.8 million years ago.</title>
        <authorList>
            <person name="Catania T."/>
        </authorList>
    </citation>
    <scope>NUCLEOTIDE SEQUENCE</scope>
    <source>
        <strain evidence="1">S-188037</strain>
    </source>
</reference>
<proteinExistence type="predicted"/>
<keyword evidence="2" id="KW-1185">Reference proteome</keyword>
<organism evidence="1 2">
    <name type="scientific">Papaver atlanticum</name>
    <dbReference type="NCBI Taxonomy" id="357466"/>
    <lineage>
        <taxon>Eukaryota</taxon>
        <taxon>Viridiplantae</taxon>
        <taxon>Streptophyta</taxon>
        <taxon>Embryophyta</taxon>
        <taxon>Tracheophyta</taxon>
        <taxon>Spermatophyta</taxon>
        <taxon>Magnoliopsida</taxon>
        <taxon>Ranunculales</taxon>
        <taxon>Papaveraceae</taxon>
        <taxon>Papaveroideae</taxon>
        <taxon>Papaver</taxon>
    </lineage>
</organism>
<dbReference type="Proteomes" id="UP001202328">
    <property type="component" value="Unassembled WGS sequence"/>
</dbReference>
<comment type="caution">
    <text evidence="1">The sequence shown here is derived from an EMBL/GenBank/DDBJ whole genome shotgun (WGS) entry which is preliminary data.</text>
</comment>
<feature type="non-terminal residue" evidence="1">
    <location>
        <position position="1"/>
    </location>
</feature>
<name>A0AAD4TGA4_9MAGN</name>
<feature type="non-terminal residue" evidence="1">
    <location>
        <position position="69"/>
    </location>
</feature>